<dbReference type="SUPFAM" id="SSF159941">
    <property type="entry name" value="MM3350-like"/>
    <property type="match status" value="1"/>
</dbReference>
<dbReference type="RefSeq" id="WP_183494950.1">
    <property type="nucleotide sequence ID" value="NZ_JACIFF010000002.1"/>
</dbReference>
<proteinExistence type="predicted"/>
<reference evidence="2 3" key="1">
    <citation type="submission" date="2020-08" db="EMBL/GenBank/DDBJ databases">
        <title>Genomic Encyclopedia of Type Strains, Phase IV (KMG-IV): sequencing the most valuable type-strain genomes for metagenomic binning, comparative biology and taxonomic classification.</title>
        <authorList>
            <person name="Goeker M."/>
        </authorList>
    </citation>
    <scope>NUCLEOTIDE SEQUENCE [LARGE SCALE GENOMIC DNA]</scope>
    <source>
        <strain evidence="2 3">DSM 105137</strain>
    </source>
</reference>
<dbReference type="Pfam" id="PF07929">
    <property type="entry name" value="PRiA4_ORF3"/>
    <property type="match status" value="1"/>
</dbReference>
<evidence type="ECO:0000313" key="3">
    <source>
        <dbReference type="Proteomes" id="UP000576209"/>
    </source>
</evidence>
<dbReference type="Gene3D" id="3.10.290.30">
    <property type="entry name" value="MM3350-like"/>
    <property type="match status" value="1"/>
</dbReference>
<dbReference type="InterPro" id="IPR024047">
    <property type="entry name" value="MM3350-like_sf"/>
</dbReference>
<dbReference type="AlphaFoldDB" id="A0A840E698"/>
<gene>
    <name evidence="2" type="ORF">GGR28_001330</name>
</gene>
<evidence type="ECO:0000313" key="2">
    <source>
        <dbReference type="EMBL" id="MBB4078717.1"/>
    </source>
</evidence>
<protein>
    <recommendedName>
        <fullName evidence="1">Plasmid pRiA4b Orf3-like domain-containing protein</fullName>
    </recommendedName>
</protein>
<sequence>MEHSAPYLLDDLVEAVRSRAGEHKKWTDALLVQACEAYATYFTDLQQDPHLEPPSSWDAEYDLLLLTLWDVIVDREITGVDDIWLEGASGKATSHEDLYIQIFRELIEEVRLTTSDRDSRAFLEADWDKQVGTPEDSFNQSKLVEEEVGIRFHYEPRADLPVDMSIILESASASAADIDTLIAEVVRLRRENPGSLSHAETELTVRLAVGDIAGAVTLAKELRTEFPESILIIYVLVEAARSGDTIASITESWGNPPDVRRAFPNWQSGISIYDYSLYEQISIRIDCSAGRYVEALARLERLIKLDLDGEVIEELLETYFEYHLHDQVMGNHVMPNTWEPPPLNPAAPRASQLVSEHWPSFADFVTKQAMRSSGMDDFDLDVPEGSYQIKVTLQGIRPPIWRRLIVPAAISLADLHRVIQAAMGWDDAHLHSFQTTQSTYSPEDTEYSDNYNGLYLNILMQKPKHKISYEYDFGDSWHHEILLEKVLPDPVDQVTCTAGKRACPPEDSGGIGGYYNMLQIMAGPETEDKEALRAWLGDDFEPEKFSVDEVNIRLRSIS</sequence>
<dbReference type="Proteomes" id="UP000576209">
    <property type="component" value="Unassembled WGS sequence"/>
</dbReference>
<organism evidence="2 3">
    <name type="scientific">Neolewinella aquimaris</name>
    <dbReference type="NCBI Taxonomy" id="1835722"/>
    <lineage>
        <taxon>Bacteria</taxon>
        <taxon>Pseudomonadati</taxon>
        <taxon>Bacteroidota</taxon>
        <taxon>Saprospiria</taxon>
        <taxon>Saprospirales</taxon>
        <taxon>Lewinellaceae</taxon>
        <taxon>Neolewinella</taxon>
    </lineage>
</organism>
<feature type="domain" description="Plasmid pRiA4b Orf3-like" evidence="1">
    <location>
        <begin position="387"/>
        <end position="548"/>
    </location>
</feature>
<evidence type="ECO:0000259" key="1">
    <source>
        <dbReference type="Pfam" id="PF07929"/>
    </source>
</evidence>
<comment type="caution">
    <text evidence="2">The sequence shown here is derived from an EMBL/GenBank/DDBJ whole genome shotgun (WGS) entry which is preliminary data.</text>
</comment>
<dbReference type="PANTHER" id="PTHR41878">
    <property type="entry name" value="LEXA REPRESSOR-RELATED"/>
    <property type="match status" value="1"/>
</dbReference>
<accession>A0A840E698</accession>
<dbReference type="PANTHER" id="PTHR41878:SF1">
    <property type="entry name" value="TNPR PROTEIN"/>
    <property type="match status" value="1"/>
</dbReference>
<dbReference type="EMBL" id="JACIFF010000002">
    <property type="protein sequence ID" value="MBB4078717.1"/>
    <property type="molecule type" value="Genomic_DNA"/>
</dbReference>
<keyword evidence="3" id="KW-1185">Reference proteome</keyword>
<dbReference type="InterPro" id="IPR012912">
    <property type="entry name" value="Plasmid_pRiA4b_Orf3-like"/>
</dbReference>
<name>A0A840E698_9BACT</name>